<protein>
    <recommendedName>
        <fullName evidence="16">FtsK domain-containing protein</fullName>
    </recommendedName>
</protein>
<keyword evidence="6 14" id="KW-0547">Nucleotide-binding</keyword>
<dbReference type="AlphaFoldDB" id="A0A7C3EGM0"/>
<dbReference type="InterPro" id="IPR018541">
    <property type="entry name" value="Ftsk_gamma"/>
</dbReference>
<dbReference type="GO" id="GO:0003677">
    <property type="term" value="F:DNA binding"/>
    <property type="evidence" value="ECO:0007669"/>
    <property type="project" value="UniProtKB-KW"/>
</dbReference>
<evidence type="ECO:0000313" key="18">
    <source>
        <dbReference type="EMBL" id="HFJ53266.1"/>
    </source>
</evidence>
<evidence type="ECO:0000313" key="17">
    <source>
        <dbReference type="EMBL" id="HEA87431.1"/>
    </source>
</evidence>
<dbReference type="InterPro" id="IPR050206">
    <property type="entry name" value="FtsK/SpoIIIE/SftA"/>
</dbReference>
<keyword evidence="4" id="KW-0132">Cell division</keyword>
<dbReference type="SMART" id="SM00843">
    <property type="entry name" value="Ftsk_gamma"/>
    <property type="match status" value="1"/>
</dbReference>
<evidence type="ECO:0000256" key="14">
    <source>
        <dbReference type="PROSITE-ProRule" id="PRU00289"/>
    </source>
</evidence>
<dbReference type="GO" id="GO:0005886">
    <property type="term" value="C:plasma membrane"/>
    <property type="evidence" value="ECO:0007669"/>
    <property type="project" value="UniProtKB-SubCell"/>
</dbReference>
<organism evidence="18">
    <name type="scientific">candidate division WOR-3 bacterium</name>
    <dbReference type="NCBI Taxonomy" id="2052148"/>
    <lineage>
        <taxon>Bacteria</taxon>
        <taxon>Bacteria division WOR-3</taxon>
    </lineage>
</organism>
<name>A0A7C3EGM0_UNCW3</name>
<dbReference type="Pfam" id="PF01580">
    <property type="entry name" value="FtsK_SpoIIIE"/>
    <property type="match status" value="1"/>
</dbReference>
<dbReference type="Pfam" id="PF17854">
    <property type="entry name" value="FtsK_alpha"/>
    <property type="match status" value="1"/>
</dbReference>
<keyword evidence="5 15" id="KW-0812">Transmembrane</keyword>
<evidence type="ECO:0000256" key="12">
    <source>
        <dbReference type="ARBA" id="ARBA00023306"/>
    </source>
</evidence>
<dbReference type="InterPro" id="IPR003593">
    <property type="entry name" value="AAA+_ATPase"/>
</dbReference>
<dbReference type="Pfam" id="PF09397">
    <property type="entry name" value="FtsK_gamma"/>
    <property type="match status" value="1"/>
</dbReference>
<dbReference type="GO" id="GO:0007059">
    <property type="term" value="P:chromosome segregation"/>
    <property type="evidence" value="ECO:0007669"/>
    <property type="project" value="UniProtKB-KW"/>
</dbReference>
<evidence type="ECO:0000256" key="10">
    <source>
        <dbReference type="ARBA" id="ARBA00023125"/>
    </source>
</evidence>
<dbReference type="InterPro" id="IPR002543">
    <property type="entry name" value="FtsK_dom"/>
</dbReference>
<dbReference type="SUPFAM" id="SSF46785">
    <property type="entry name" value="Winged helix' DNA-binding domain"/>
    <property type="match status" value="1"/>
</dbReference>
<reference evidence="18" key="1">
    <citation type="journal article" date="2020" name="mSystems">
        <title>Genome- and Community-Level Interaction Insights into Carbon Utilization and Element Cycling Functions of Hydrothermarchaeota in Hydrothermal Sediment.</title>
        <authorList>
            <person name="Zhou Z."/>
            <person name="Liu Y."/>
            <person name="Xu W."/>
            <person name="Pan J."/>
            <person name="Luo Z.H."/>
            <person name="Li M."/>
        </authorList>
    </citation>
    <scope>NUCLEOTIDE SEQUENCE [LARGE SCALE GENOMIC DNA]</scope>
    <source>
        <strain evidence="17">SpSt-265</strain>
        <strain evidence="18">SpSt-465</strain>
    </source>
</reference>
<evidence type="ECO:0000256" key="6">
    <source>
        <dbReference type="ARBA" id="ARBA00022741"/>
    </source>
</evidence>
<feature type="transmembrane region" description="Helical" evidence="15">
    <location>
        <begin position="206"/>
        <end position="230"/>
    </location>
</feature>
<dbReference type="InterPro" id="IPR041027">
    <property type="entry name" value="FtsK_alpha"/>
</dbReference>
<dbReference type="EMBL" id="DSLG01000006">
    <property type="protein sequence ID" value="HEA87431.1"/>
    <property type="molecule type" value="Genomic_DNA"/>
</dbReference>
<dbReference type="PROSITE" id="PS50901">
    <property type="entry name" value="FTSK"/>
    <property type="match status" value="1"/>
</dbReference>
<feature type="transmembrane region" description="Helical" evidence="15">
    <location>
        <begin position="166"/>
        <end position="186"/>
    </location>
</feature>
<comment type="caution">
    <text evidence="18">The sequence shown here is derived from an EMBL/GenBank/DDBJ whole genome shotgun (WGS) entry which is preliminary data.</text>
</comment>
<evidence type="ECO:0000256" key="13">
    <source>
        <dbReference type="ARBA" id="ARBA00025923"/>
    </source>
</evidence>
<comment type="subcellular location">
    <subcellularLocation>
        <location evidence="1">Cell membrane</location>
        <topology evidence="1">Multi-pass membrane protein</topology>
    </subcellularLocation>
</comment>
<evidence type="ECO:0000256" key="1">
    <source>
        <dbReference type="ARBA" id="ARBA00004651"/>
    </source>
</evidence>
<feature type="transmembrane region" description="Helical" evidence="15">
    <location>
        <begin position="48"/>
        <end position="72"/>
    </location>
</feature>
<keyword evidence="9 15" id="KW-1133">Transmembrane helix</keyword>
<evidence type="ECO:0000256" key="9">
    <source>
        <dbReference type="ARBA" id="ARBA00022989"/>
    </source>
</evidence>
<feature type="binding site" evidence="14">
    <location>
        <begin position="458"/>
        <end position="465"/>
    </location>
    <ligand>
        <name>ATP</name>
        <dbReference type="ChEBI" id="CHEBI:30616"/>
    </ligand>
</feature>
<dbReference type="CDD" id="cd01127">
    <property type="entry name" value="TrwB_TraG_TraD_VirD4"/>
    <property type="match status" value="1"/>
</dbReference>
<keyword evidence="7" id="KW-0159">Chromosome partition</keyword>
<evidence type="ECO:0000256" key="4">
    <source>
        <dbReference type="ARBA" id="ARBA00022618"/>
    </source>
</evidence>
<dbReference type="Gene3D" id="3.30.980.40">
    <property type="match status" value="1"/>
</dbReference>
<evidence type="ECO:0000256" key="8">
    <source>
        <dbReference type="ARBA" id="ARBA00022840"/>
    </source>
</evidence>
<keyword evidence="12" id="KW-0131">Cell cycle</keyword>
<dbReference type="SUPFAM" id="SSF52540">
    <property type="entry name" value="P-loop containing nucleoside triphosphate hydrolases"/>
    <property type="match status" value="1"/>
</dbReference>
<comment type="subunit">
    <text evidence="13">Homohexamer. Forms a ring that surrounds DNA.</text>
</comment>
<evidence type="ECO:0000256" key="15">
    <source>
        <dbReference type="SAM" id="Phobius"/>
    </source>
</evidence>
<evidence type="ECO:0000256" key="7">
    <source>
        <dbReference type="ARBA" id="ARBA00022829"/>
    </source>
</evidence>
<dbReference type="GO" id="GO:0005524">
    <property type="term" value="F:ATP binding"/>
    <property type="evidence" value="ECO:0007669"/>
    <property type="project" value="UniProtKB-UniRule"/>
</dbReference>
<dbReference type="Gene3D" id="1.10.10.10">
    <property type="entry name" value="Winged helix-like DNA-binding domain superfamily/Winged helix DNA-binding domain"/>
    <property type="match status" value="1"/>
</dbReference>
<dbReference type="InterPro" id="IPR027417">
    <property type="entry name" value="P-loop_NTPase"/>
</dbReference>
<keyword evidence="10" id="KW-0238">DNA-binding</keyword>
<gene>
    <name evidence="17" type="ORF">ENP94_05405</name>
    <name evidence="18" type="ORF">ENS16_01050</name>
</gene>
<evidence type="ECO:0000256" key="5">
    <source>
        <dbReference type="ARBA" id="ARBA00022692"/>
    </source>
</evidence>
<dbReference type="Gene3D" id="3.40.50.300">
    <property type="entry name" value="P-loop containing nucleotide triphosphate hydrolases"/>
    <property type="match status" value="1"/>
</dbReference>
<evidence type="ECO:0000256" key="2">
    <source>
        <dbReference type="ARBA" id="ARBA00006474"/>
    </source>
</evidence>
<dbReference type="SMART" id="SM00382">
    <property type="entry name" value="AAA"/>
    <property type="match status" value="1"/>
</dbReference>
<evidence type="ECO:0000256" key="11">
    <source>
        <dbReference type="ARBA" id="ARBA00023136"/>
    </source>
</evidence>
<dbReference type="Pfam" id="PF13491">
    <property type="entry name" value="FtsK_4TM"/>
    <property type="match status" value="1"/>
</dbReference>
<sequence length="843" mass="92808">MARSKGNRVRRFALQVLAVALVLYTGATLVTFLFGGSTGALGKLLAGWFFRLTGGFALILPVLAGMAVGMWLSRVRSWRRFWSFVLLVAGVFIGAVILSYYGGTGNPADCRLEGPLAGVDNFGGAAGRLTARLLTAVFGLGSLMFVGLAFYFGFVLWFRRIRRKDLVLPVLIVIYGFFLEFFTAWLGAPERLAGRCGQAVVRGLNLLVGSIGTLILLVTGLLILLAFSGLSMSFSHRWLKAAGSWLVERLRRRPRMPAPEVPVQPPPEPAGETPAVETAEVEPPVVITAPKPVKKPVRINLDDFQQEFLARLDQPGPQDKIFKDPAEAQAEGELLMKKLREFGVDGKLTAILSGPLITRFELEPAPGVRCGGIESLADDIALALSAERVRILAPIPGKSAVGVEIPNKSRRTVYLKEVLTSDAFRQLDSPLGFALGTTITGEPYCADLRQMPHVLIAGTTGSGKSVCINTIIMSIIYRSTPEEVRFLTIDPKQLELPIYNPIPHLLSRTTIDPERVVDELTRIVEIMEARYSEFAELGVRDITSFNACCEEVGKRKKPYIVVIIDELADLMQRAPAEIEARIIRLAQMSRAVGIHLVLATQRPSVDVITGLIKANFPCRIAFQVATKVDSRTILDANGAESLLGRGDMLFLPPGKGEAVRLHGCFVSERAAKQVVELWAVRYLTGLLSELVEDAAEKAQALVEADVVEVLYDPRRARGRKLELLREILPAEIVDSLLQRRYYEPLEEELAAVRAERRADAGNGNEYDEYFAEAARQVVIHREASVSMLQRRLDVGWARAGRIIDQLERAGIVGPHAGSKPRKVLVNDEQELEQKLKQLFGEKQ</sequence>
<keyword evidence="11 15" id="KW-0472">Membrane</keyword>
<evidence type="ECO:0000256" key="3">
    <source>
        <dbReference type="ARBA" id="ARBA00022475"/>
    </source>
</evidence>
<dbReference type="InterPro" id="IPR036388">
    <property type="entry name" value="WH-like_DNA-bd_sf"/>
</dbReference>
<keyword evidence="8 14" id="KW-0067">ATP-binding</keyword>
<dbReference type="GO" id="GO:0051301">
    <property type="term" value="P:cell division"/>
    <property type="evidence" value="ECO:0007669"/>
    <property type="project" value="UniProtKB-KW"/>
</dbReference>
<feature type="transmembrane region" description="Helical" evidence="15">
    <location>
        <begin position="133"/>
        <end position="154"/>
    </location>
</feature>
<feature type="domain" description="FtsK" evidence="16">
    <location>
        <begin position="441"/>
        <end position="631"/>
    </location>
</feature>
<feature type="transmembrane region" description="Helical" evidence="15">
    <location>
        <begin position="12"/>
        <end position="36"/>
    </location>
</feature>
<dbReference type="PANTHER" id="PTHR22683">
    <property type="entry name" value="SPORULATION PROTEIN RELATED"/>
    <property type="match status" value="1"/>
</dbReference>
<accession>A0A7C3EGM0</accession>
<feature type="transmembrane region" description="Helical" evidence="15">
    <location>
        <begin position="84"/>
        <end position="102"/>
    </location>
</feature>
<proteinExistence type="inferred from homology"/>
<evidence type="ECO:0000259" key="16">
    <source>
        <dbReference type="PROSITE" id="PS50901"/>
    </source>
</evidence>
<dbReference type="InterPro" id="IPR025199">
    <property type="entry name" value="FtsK_4TM"/>
</dbReference>
<keyword evidence="3" id="KW-1003">Cell membrane</keyword>
<comment type="similarity">
    <text evidence="2">Belongs to the FtsK/SpoIIIE/SftA family.</text>
</comment>
<dbReference type="InterPro" id="IPR036390">
    <property type="entry name" value="WH_DNA-bd_sf"/>
</dbReference>
<dbReference type="EMBL" id="DSTU01000002">
    <property type="protein sequence ID" value="HFJ53266.1"/>
    <property type="molecule type" value="Genomic_DNA"/>
</dbReference>
<dbReference type="PANTHER" id="PTHR22683:SF41">
    <property type="entry name" value="DNA TRANSLOCASE FTSK"/>
    <property type="match status" value="1"/>
</dbReference>